<protein>
    <submittedName>
        <fullName evidence="1">Uncharacterized protein</fullName>
    </submittedName>
</protein>
<accession>A0A0E9QMK8</accession>
<dbReference type="AlphaFoldDB" id="A0A0E9QMK8"/>
<reference evidence="1" key="2">
    <citation type="journal article" date="2015" name="Fish Shellfish Immunol.">
        <title>Early steps in the European eel (Anguilla anguilla)-Vibrio vulnificus interaction in the gills: Role of the RtxA13 toxin.</title>
        <authorList>
            <person name="Callol A."/>
            <person name="Pajuelo D."/>
            <person name="Ebbesson L."/>
            <person name="Teles M."/>
            <person name="MacKenzie S."/>
            <person name="Amaro C."/>
        </authorList>
    </citation>
    <scope>NUCLEOTIDE SEQUENCE</scope>
</reference>
<reference evidence="1" key="1">
    <citation type="submission" date="2014-11" db="EMBL/GenBank/DDBJ databases">
        <authorList>
            <person name="Amaro Gonzalez C."/>
        </authorList>
    </citation>
    <scope>NUCLEOTIDE SEQUENCE</scope>
</reference>
<dbReference type="EMBL" id="GBXM01090850">
    <property type="protein sequence ID" value="JAH17727.1"/>
    <property type="molecule type" value="Transcribed_RNA"/>
</dbReference>
<sequence>MQFNCCLPLVPLAFELGPAIWRPLCSGAVHAGGL</sequence>
<name>A0A0E9QMK8_ANGAN</name>
<proteinExistence type="predicted"/>
<organism evidence="1">
    <name type="scientific">Anguilla anguilla</name>
    <name type="common">European freshwater eel</name>
    <name type="synonym">Muraena anguilla</name>
    <dbReference type="NCBI Taxonomy" id="7936"/>
    <lineage>
        <taxon>Eukaryota</taxon>
        <taxon>Metazoa</taxon>
        <taxon>Chordata</taxon>
        <taxon>Craniata</taxon>
        <taxon>Vertebrata</taxon>
        <taxon>Euteleostomi</taxon>
        <taxon>Actinopterygii</taxon>
        <taxon>Neopterygii</taxon>
        <taxon>Teleostei</taxon>
        <taxon>Anguilliformes</taxon>
        <taxon>Anguillidae</taxon>
        <taxon>Anguilla</taxon>
    </lineage>
</organism>
<evidence type="ECO:0000313" key="1">
    <source>
        <dbReference type="EMBL" id="JAH17727.1"/>
    </source>
</evidence>